<gene>
    <name evidence="3" type="ordered locus">GPOL_c00750</name>
</gene>
<feature type="region of interest" description="Disordered" evidence="1">
    <location>
        <begin position="128"/>
        <end position="158"/>
    </location>
</feature>
<dbReference type="HOGENOM" id="CLU_472318_0_0_11"/>
<dbReference type="Pfam" id="PF00391">
    <property type="entry name" value="PEP-utilizers"/>
    <property type="match status" value="1"/>
</dbReference>
<dbReference type="InterPro" id="IPR036637">
    <property type="entry name" value="Phosphohistidine_dom_sf"/>
</dbReference>
<dbReference type="Proteomes" id="UP000009154">
    <property type="component" value="Chromosome"/>
</dbReference>
<organism evidence="3 4">
    <name type="scientific">Gordonia polyisoprenivorans (strain DSM 44266 / VH2)</name>
    <dbReference type="NCBI Taxonomy" id="1112204"/>
    <lineage>
        <taxon>Bacteria</taxon>
        <taxon>Bacillati</taxon>
        <taxon>Actinomycetota</taxon>
        <taxon>Actinomycetes</taxon>
        <taxon>Mycobacteriales</taxon>
        <taxon>Gordoniaceae</taxon>
        <taxon>Gordonia</taxon>
    </lineage>
</organism>
<dbReference type="KEGG" id="gpo:GPOL_c00750"/>
<feature type="domain" description="PEP-utilising enzyme mobile" evidence="2">
    <location>
        <begin position="58"/>
        <end position="112"/>
    </location>
</feature>
<dbReference type="GO" id="GO:0016772">
    <property type="term" value="F:transferase activity, transferring phosphorus-containing groups"/>
    <property type="evidence" value="ECO:0007669"/>
    <property type="project" value="InterPro"/>
</dbReference>
<evidence type="ECO:0000259" key="2">
    <source>
        <dbReference type="Pfam" id="PF00391"/>
    </source>
</evidence>
<dbReference type="EMBL" id="CP003119">
    <property type="protein sequence ID" value="AFA71151.1"/>
    <property type="molecule type" value="Genomic_DNA"/>
</dbReference>
<dbReference type="SUPFAM" id="SSF52009">
    <property type="entry name" value="Phosphohistidine domain"/>
    <property type="match status" value="1"/>
</dbReference>
<accession>H6N3B2</accession>
<evidence type="ECO:0000313" key="3">
    <source>
        <dbReference type="EMBL" id="AFA71151.1"/>
    </source>
</evidence>
<dbReference type="Gene3D" id="3.50.30.10">
    <property type="entry name" value="Phosphohistidine domain"/>
    <property type="match status" value="1"/>
</dbReference>
<dbReference type="InterPro" id="IPR008279">
    <property type="entry name" value="PEP-util_enz_mobile_dom"/>
</dbReference>
<reference evidence="3 4" key="1">
    <citation type="journal article" date="2012" name="Appl. Environ. Microbiol.">
        <title>Involvement of two latex-clearing proteins during rubber degradation and insights into the subsequent degradation pathway revealed by the genome sequence of Gordonia polyisoprenivorans strain VH2.</title>
        <authorList>
            <person name="Hiessl S."/>
            <person name="Schuldes J."/>
            <person name="Thurmer A."/>
            <person name="Halbsguth T."/>
            <person name="Broker D."/>
            <person name="Angelov A."/>
            <person name="Liebl W."/>
            <person name="Daniel R."/>
            <person name="Steinbuchel A."/>
        </authorList>
    </citation>
    <scope>NUCLEOTIDE SEQUENCE [LARGE SCALE GENOMIC DNA]</scope>
    <source>
        <strain evidence="4">DSM 44266 / VH2</strain>
    </source>
</reference>
<dbReference type="eggNOG" id="ENOG5033QIW">
    <property type="taxonomic scope" value="Bacteria"/>
</dbReference>
<evidence type="ECO:0000313" key="4">
    <source>
        <dbReference type="Proteomes" id="UP000009154"/>
    </source>
</evidence>
<name>H6N3B2_GORPV</name>
<dbReference type="RefSeq" id="WP_014358195.1">
    <property type="nucleotide sequence ID" value="NC_016906.1"/>
</dbReference>
<sequence length="577" mass="63218">MSAPATARYTGIASYEFGPTQGVLHRFRTPADVLEVFDDDLDDVVALVESGGTTFLSPILGRLRGIVCTSGTTRSHLAIVSREYAVPCLLAVDLHGDDAQTGDLVTMELESGGAGTLTVGAHVGHPAEAETGSADTTAGADRAPLTLGNDRDTETSGSASTDWWNYIRRTGDDIARKPFPASVDASTVAALCAESLTDERLDDLIGHMGRSFKPELTRRSGFTSEIFPMLPYMAMSTIEDFHTYPERVRIIDAARPAEVIGAQLRQRPGLISPLWIWMVGYHYLCGREQLIGLGKLRPDEDIDDVRTVVDFWRRLTLAYRGDGTLDYKDAGFTNRYLPDAQVDRLRASIDAVDPTTARDLQQLNATLSGYAFMYFTDSRVGICDHGPYPDGADTALLVRDFLCLDSGQFSYPWAADCDPGVSGITLTLRFPLDAFDYFEINDWGTTFTEPDQLLSTVTHASVIAHHADGTESVVTPDRWSDLGKRVGTEHVRLYRHFSDMPRPDRIFSATRMYSWGLRPFATLVGVDDAIDWSISPATMALYPDPLDDDDRAAAIFGGALVAHDRPSSFSPILHPSA</sequence>
<keyword evidence="4" id="KW-1185">Reference proteome</keyword>
<dbReference type="GeneID" id="90157189"/>
<dbReference type="AlphaFoldDB" id="H6N3B2"/>
<protein>
    <recommendedName>
        <fullName evidence="2">PEP-utilising enzyme mobile domain-containing protein</fullName>
    </recommendedName>
</protein>
<proteinExistence type="predicted"/>
<dbReference type="STRING" id="1112204.GPOL_c00750"/>
<evidence type="ECO:0000256" key="1">
    <source>
        <dbReference type="SAM" id="MobiDB-lite"/>
    </source>
</evidence>